<dbReference type="Pfam" id="PF00672">
    <property type="entry name" value="HAMP"/>
    <property type="match status" value="1"/>
</dbReference>
<dbReference type="InterPro" id="IPR003660">
    <property type="entry name" value="HAMP_dom"/>
</dbReference>
<dbReference type="SMART" id="SM00304">
    <property type="entry name" value="HAMP"/>
    <property type="match status" value="2"/>
</dbReference>
<feature type="transmembrane region" description="Helical" evidence="10">
    <location>
        <begin position="449"/>
        <end position="472"/>
    </location>
</feature>
<evidence type="ECO:0000256" key="3">
    <source>
        <dbReference type="ARBA" id="ARBA00012438"/>
    </source>
</evidence>
<evidence type="ECO:0000256" key="7">
    <source>
        <dbReference type="ARBA" id="ARBA00022777"/>
    </source>
</evidence>
<dbReference type="InterPro" id="IPR050351">
    <property type="entry name" value="BphY/WalK/GraS-like"/>
</dbReference>
<comment type="subcellular location">
    <subcellularLocation>
        <location evidence="2">Membrane</location>
    </subcellularLocation>
</comment>
<feature type="transmembrane region" description="Helical" evidence="10">
    <location>
        <begin position="47"/>
        <end position="64"/>
    </location>
</feature>
<gene>
    <name evidence="13" type="ORF">J3U88_29945</name>
</gene>
<dbReference type="GO" id="GO:0007234">
    <property type="term" value="P:osmosensory signaling via phosphorelay pathway"/>
    <property type="evidence" value="ECO:0007669"/>
    <property type="project" value="TreeGrafter"/>
</dbReference>
<dbReference type="SUPFAM" id="SSF55874">
    <property type="entry name" value="ATPase domain of HSP90 chaperone/DNA topoisomerase II/histidine kinase"/>
    <property type="match status" value="1"/>
</dbReference>
<evidence type="ECO:0000313" key="13">
    <source>
        <dbReference type="EMBL" id="MBO1322732.1"/>
    </source>
</evidence>
<dbReference type="PRINTS" id="PR00344">
    <property type="entry name" value="BCTRLSENSOR"/>
</dbReference>
<dbReference type="CDD" id="cd00075">
    <property type="entry name" value="HATPase"/>
    <property type="match status" value="1"/>
</dbReference>
<feature type="transmembrane region" description="Helical" evidence="10">
    <location>
        <begin position="21"/>
        <end position="40"/>
    </location>
</feature>
<keyword evidence="10" id="KW-1133">Transmembrane helix</keyword>
<dbReference type="PANTHER" id="PTHR42878:SF7">
    <property type="entry name" value="SENSOR HISTIDINE KINASE GLRK"/>
    <property type="match status" value="1"/>
</dbReference>
<dbReference type="SMART" id="SM00387">
    <property type="entry name" value="HATPase_c"/>
    <property type="match status" value="1"/>
</dbReference>
<comment type="caution">
    <text evidence="13">The sequence shown here is derived from an EMBL/GenBank/DDBJ whole genome shotgun (WGS) entry which is preliminary data.</text>
</comment>
<feature type="transmembrane region" description="Helical" evidence="10">
    <location>
        <begin position="720"/>
        <end position="739"/>
    </location>
</feature>
<dbReference type="InterPro" id="IPR005467">
    <property type="entry name" value="His_kinase_dom"/>
</dbReference>
<dbReference type="Proteomes" id="UP000664417">
    <property type="component" value="Unassembled WGS sequence"/>
</dbReference>
<evidence type="ECO:0000256" key="8">
    <source>
        <dbReference type="ARBA" id="ARBA00022840"/>
    </source>
</evidence>
<evidence type="ECO:0000256" key="1">
    <source>
        <dbReference type="ARBA" id="ARBA00000085"/>
    </source>
</evidence>
<evidence type="ECO:0000256" key="2">
    <source>
        <dbReference type="ARBA" id="ARBA00004370"/>
    </source>
</evidence>
<dbReference type="RefSeq" id="WP_207862704.1">
    <property type="nucleotide sequence ID" value="NZ_JAFREP010000042.1"/>
</dbReference>
<dbReference type="InterPro" id="IPR036097">
    <property type="entry name" value="HisK_dim/P_sf"/>
</dbReference>
<dbReference type="GO" id="GO:0000155">
    <property type="term" value="F:phosphorelay sensor kinase activity"/>
    <property type="evidence" value="ECO:0007669"/>
    <property type="project" value="InterPro"/>
</dbReference>
<evidence type="ECO:0000259" key="11">
    <source>
        <dbReference type="PROSITE" id="PS50109"/>
    </source>
</evidence>
<comment type="catalytic activity">
    <reaction evidence="1">
        <text>ATP + protein L-histidine = ADP + protein N-phospho-L-histidine.</text>
        <dbReference type="EC" id="2.7.13.3"/>
    </reaction>
</comment>
<dbReference type="SMART" id="SM00388">
    <property type="entry name" value="HisKA"/>
    <property type="match status" value="1"/>
</dbReference>
<feature type="transmembrane region" description="Helical" evidence="10">
    <location>
        <begin position="352"/>
        <end position="374"/>
    </location>
</feature>
<evidence type="ECO:0000256" key="5">
    <source>
        <dbReference type="ARBA" id="ARBA00022679"/>
    </source>
</evidence>
<keyword evidence="5" id="KW-0808">Transferase</keyword>
<feature type="transmembrane region" description="Helical" evidence="10">
    <location>
        <begin position="394"/>
        <end position="411"/>
    </location>
</feature>
<keyword evidence="14" id="KW-1185">Reference proteome</keyword>
<keyword evidence="6" id="KW-0547">Nucleotide-binding</keyword>
<dbReference type="PROSITE" id="PS50109">
    <property type="entry name" value="HIS_KIN"/>
    <property type="match status" value="1"/>
</dbReference>
<keyword evidence="4" id="KW-0597">Phosphoprotein</keyword>
<accession>A0A8J7Q9X3</accession>
<dbReference type="EC" id="2.7.13.3" evidence="3"/>
<dbReference type="GO" id="GO:0016020">
    <property type="term" value="C:membrane"/>
    <property type="evidence" value="ECO:0007669"/>
    <property type="project" value="UniProtKB-SubCell"/>
</dbReference>
<keyword evidence="8" id="KW-0067">ATP-binding</keyword>
<dbReference type="CDD" id="cd06225">
    <property type="entry name" value="HAMP"/>
    <property type="match status" value="1"/>
</dbReference>
<dbReference type="Gene3D" id="3.30.450.20">
    <property type="entry name" value="PAS domain"/>
    <property type="match status" value="1"/>
</dbReference>
<dbReference type="Pfam" id="PF02518">
    <property type="entry name" value="HATPase_c"/>
    <property type="match status" value="1"/>
</dbReference>
<feature type="domain" description="Histidine kinase" evidence="11">
    <location>
        <begin position="1145"/>
        <end position="1354"/>
    </location>
</feature>
<dbReference type="InterPro" id="IPR036890">
    <property type="entry name" value="HATPase_C_sf"/>
</dbReference>
<dbReference type="InterPro" id="IPR003661">
    <property type="entry name" value="HisK_dim/P_dom"/>
</dbReference>
<feature type="transmembrane region" description="Helical" evidence="10">
    <location>
        <begin position="253"/>
        <end position="273"/>
    </location>
</feature>
<keyword evidence="7" id="KW-0418">Kinase</keyword>
<feature type="transmembrane region" description="Helical" evidence="10">
    <location>
        <begin position="423"/>
        <end position="443"/>
    </location>
</feature>
<dbReference type="PROSITE" id="PS50885">
    <property type="entry name" value="HAMP"/>
    <property type="match status" value="1"/>
</dbReference>
<dbReference type="Gene3D" id="3.30.565.10">
    <property type="entry name" value="Histidine kinase-like ATPase, C-terminal domain"/>
    <property type="match status" value="1"/>
</dbReference>
<dbReference type="GO" id="GO:0030295">
    <property type="term" value="F:protein kinase activator activity"/>
    <property type="evidence" value="ECO:0007669"/>
    <property type="project" value="TreeGrafter"/>
</dbReference>
<feature type="transmembrane region" description="Helical" evidence="10">
    <location>
        <begin position="319"/>
        <end position="340"/>
    </location>
</feature>
<name>A0A8J7Q9X3_9BACT</name>
<reference evidence="13" key="1">
    <citation type="submission" date="2021-03" db="EMBL/GenBank/DDBJ databases">
        <authorList>
            <person name="Wang G."/>
        </authorList>
    </citation>
    <scope>NUCLEOTIDE SEQUENCE</scope>
    <source>
        <strain evidence="13">KCTC 12899</strain>
    </source>
</reference>
<proteinExistence type="predicted"/>
<evidence type="ECO:0000259" key="12">
    <source>
        <dbReference type="PROSITE" id="PS50885"/>
    </source>
</evidence>
<dbReference type="PANTHER" id="PTHR42878">
    <property type="entry name" value="TWO-COMPONENT HISTIDINE KINASE"/>
    <property type="match status" value="1"/>
</dbReference>
<dbReference type="Gene3D" id="6.10.340.10">
    <property type="match status" value="1"/>
</dbReference>
<dbReference type="InterPro" id="IPR004358">
    <property type="entry name" value="Sig_transdc_His_kin-like_C"/>
</dbReference>
<dbReference type="CDD" id="cd00082">
    <property type="entry name" value="HisKA"/>
    <property type="match status" value="1"/>
</dbReference>
<dbReference type="SUPFAM" id="SSF47384">
    <property type="entry name" value="Homodimeric domain of signal transducing histidine kinase"/>
    <property type="match status" value="1"/>
</dbReference>
<feature type="domain" description="HAMP" evidence="12">
    <location>
        <begin position="964"/>
        <end position="1016"/>
    </location>
</feature>
<evidence type="ECO:0000256" key="6">
    <source>
        <dbReference type="ARBA" id="ARBA00022741"/>
    </source>
</evidence>
<dbReference type="EMBL" id="JAFREP010000042">
    <property type="protein sequence ID" value="MBO1322732.1"/>
    <property type="molecule type" value="Genomic_DNA"/>
</dbReference>
<dbReference type="GO" id="GO:0005524">
    <property type="term" value="F:ATP binding"/>
    <property type="evidence" value="ECO:0007669"/>
    <property type="project" value="UniProtKB-KW"/>
</dbReference>
<evidence type="ECO:0000313" key="14">
    <source>
        <dbReference type="Proteomes" id="UP000664417"/>
    </source>
</evidence>
<keyword evidence="10" id="KW-0472">Membrane</keyword>
<evidence type="ECO:0000256" key="10">
    <source>
        <dbReference type="SAM" id="Phobius"/>
    </source>
</evidence>
<organism evidence="13 14">
    <name type="scientific">Acanthopleuribacter pedis</name>
    <dbReference type="NCBI Taxonomy" id="442870"/>
    <lineage>
        <taxon>Bacteria</taxon>
        <taxon>Pseudomonadati</taxon>
        <taxon>Acidobacteriota</taxon>
        <taxon>Holophagae</taxon>
        <taxon>Acanthopleuribacterales</taxon>
        <taxon>Acanthopleuribacteraceae</taxon>
        <taxon>Acanthopleuribacter</taxon>
    </lineage>
</organism>
<evidence type="ECO:0000256" key="9">
    <source>
        <dbReference type="ARBA" id="ARBA00023012"/>
    </source>
</evidence>
<dbReference type="SUPFAM" id="SSF158472">
    <property type="entry name" value="HAMP domain-like"/>
    <property type="match status" value="1"/>
</dbReference>
<dbReference type="GO" id="GO:0000156">
    <property type="term" value="F:phosphorelay response regulator activity"/>
    <property type="evidence" value="ECO:0007669"/>
    <property type="project" value="TreeGrafter"/>
</dbReference>
<dbReference type="InterPro" id="IPR003594">
    <property type="entry name" value="HATPase_dom"/>
</dbReference>
<evidence type="ECO:0000256" key="4">
    <source>
        <dbReference type="ARBA" id="ARBA00022553"/>
    </source>
</evidence>
<keyword evidence="9" id="KW-0902">Two-component regulatory system</keyword>
<dbReference type="Gene3D" id="1.10.287.130">
    <property type="match status" value="1"/>
</dbReference>
<feature type="transmembrane region" description="Helical" evidence="10">
    <location>
        <begin position="941"/>
        <end position="963"/>
    </location>
</feature>
<protein>
    <recommendedName>
        <fullName evidence="3">histidine kinase</fullName>
        <ecNumber evidence="3">2.7.13.3</ecNumber>
    </recommendedName>
</protein>
<keyword evidence="10" id="KW-0812">Transmembrane</keyword>
<feature type="transmembrane region" description="Helical" evidence="10">
    <location>
        <begin position="285"/>
        <end position="313"/>
    </location>
</feature>
<feature type="transmembrane region" description="Helical" evidence="10">
    <location>
        <begin position="759"/>
        <end position="778"/>
    </location>
</feature>
<sequence length="1357" mass="154244">MTAFYALHALMLAQLALLSRLPWQAALGLLPLCLVAAYLFRKQWNRALQVNLILVALLPALVFLRQRPQPFPVLPADAARHLQESLDLEHVLQSGQREAILQLLRRPDQGLANPDNHKLQAALLPEPYQAVTLLNLDGEPLLWAGNTYAEIDPVCESATPRLEVVDGRLFYRVCRPFPEAEQIEGYLLLESLILSSHQSETRDTWLVRQIPQFASYQAVVADARGESFVAELADQLGVARLPFEFRFMELERISMLDEVLVGLWLALLFRLMLGARRLAKTRHDAWLPAIGLAILVFANGVHLPNVTIFGSYIFASTQFYGLLISPGHFLVSGYLVFLLLHHVQALFPTRAMLFNLFFLCLLAWFTWLGAAWLQTLNSFSLVHPLEALNAPGSLTVYLAFLAVPVYLVYLLRQSKFDGPRVKIAVSALIATLTAILAPEAWVASGSLIILWWFVHRAVSQVLLAALLVLLFYPAMVRHEHRAEVDFVRHQMLDEITLLVERNHFRMGRLIRKLPTLEKQIADGVHPLLMEMFAKRNGLLEEHIDFALQLRDDSGTVVSVIDQHISLDRIREFEVPLEQIGTMAAAENPDGAAPEWLVFRTMVSAAGRDYEFLAVLGNNFHNLSLIRELGRLPNQRYPVRAGDTFPYFAYILDVYDQKGQSLYDQGNPAALTVAERERLEKDFIFWKADVKSPRNTLFFFSGPPYIYRITHKATPLRMISVRYLALMLACWVMLRGHQLMLKPTRTPLNAWQRSFSLKMAAFMFLTSLLPTATLGYLLIKSIRKNQVREVESMARSNIRMAKRLFQQHLHPNDTDDADIDWNATEPRTRRYEQASRRYLPVARFSRILNEDLSIYLDGRLYKTQQPEIYRMGLLSRRLPYQLARDLIVEGKPYSFKRRNLPDGSSILVTYSALRLADGRNAVISMTMIPFNRRQSLRWLEQLEFSGTVLIGLFFAMAGFTRLVARNFLRPVSAITRGAMRMAKGLQNRPIVVHRHDELQRMVSAFNTMQEQIRMSEHLLLEQLKVQKETLVAMSGGLLGFDRRGKVLLQNAKARELLELAEEAVSLDHLIGQQAALKPLQAMLEQGKSGECSMQLHQEEGEQELLIKGRVVNTPTEDGLYFIVAVEDVTDALAAGRFKAWSEMARRVAHEIKNPLTPIQLEIDYLVKLYQDQHPEFEQALSETRVEISRQVEILRQTATEFGDYARPIEPDLEMTDLAVLLDELVQPYQRSADGLTLDLAWPETMVILADVRLLRRALQNLVVNAVQAMGGEGRLGIVVEAVGESWLCHVEDTGPGIPREDHHRVFEAYFSTKDQGTGLGLIIAKRTIQIHGGTIHIDPDYEVGTRFVIRLPKWKVAP</sequence>